<protein>
    <submittedName>
        <fullName evidence="1">Uncharacterized protein</fullName>
    </submittedName>
</protein>
<gene>
    <name evidence="1" type="ORF">CYY_005005</name>
</gene>
<evidence type="ECO:0000313" key="2">
    <source>
        <dbReference type="Proteomes" id="UP000695562"/>
    </source>
</evidence>
<dbReference type="EMBL" id="AJWJ01000189">
    <property type="protein sequence ID" value="KAF2073688.1"/>
    <property type="molecule type" value="Genomic_DNA"/>
</dbReference>
<sequence>MKSKIVASVGHYGEDRLLFVDRSGLKFDIAPNENVAWGHRANSQAYPVEFKYKDYSDTLIVRTMTEIEFYSDFILVREQEWKNRKLQPIRYIPWNPESIYDHDNRYNVVYNPNCVGYTEDSSDMNK</sequence>
<dbReference type="Proteomes" id="UP000695562">
    <property type="component" value="Unassembled WGS sequence"/>
</dbReference>
<reference evidence="1" key="1">
    <citation type="submission" date="2020-01" db="EMBL/GenBank/DDBJ databases">
        <title>Development of genomics and gene disruption for Polysphondylium violaceum indicates a role for the polyketide synthase stlB in stalk morphogenesis.</title>
        <authorList>
            <person name="Narita B."/>
            <person name="Kawabe Y."/>
            <person name="Kin K."/>
            <person name="Saito T."/>
            <person name="Gibbs R."/>
            <person name="Kuspa A."/>
            <person name="Muzny D."/>
            <person name="Queller D."/>
            <person name="Richards S."/>
            <person name="Strassman J."/>
            <person name="Sucgang R."/>
            <person name="Worley K."/>
            <person name="Schaap P."/>
        </authorList>
    </citation>
    <scope>NUCLEOTIDE SEQUENCE</scope>
    <source>
        <strain evidence="1">QSvi11</strain>
    </source>
</reference>
<accession>A0A8J4PTP4</accession>
<keyword evidence="2" id="KW-1185">Reference proteome</keyword>
<proteinExistence type="predicted"/>
<name>A0A8J4PTP4_9MYCE</name>
<dbReference type="AlphaFoldDB" id="A0A8J4PTP4"/>
<evidence type="ECO:0000313" key="1">
    <source>
        <dbReference type="EMBL" id="KAF2073688.1"/>
    </source>
</evidence>
<comment type="caution">
    <text evidence="1">The sequence shown here is derived from an EMBL/GenBank/DDBJ whole genome shotgun (WGS) entry which is preliminary data.</text>
</comment>
<organism evidence="1 2">
    <name type="scientific">Polysphondylium violaceum</name>
    <dbReference type="NCBI Taxonomy" id="133409"/>
    <lineage>
        <taxon>Eukaryota</taxon>
        <taxon>Amoebozoa</taxon>
        <taxon>Evosea</taxon>
        <taxon>Eumycetozoa</taxon>
        <taxon>Dictyostelia</taxon>
        <taxon>Dictyosteliales</taxon>
        <taxon>Dictyosteliaceae</taxon>
        <taxon>Polysphondylium</taxon>
    </lineage>
</organism>